<dbReference type="SUPFAM" id="SSF55785">
    <property type="entry name" value="PYP-like sensor domain (PAS domain)"/>
    <property type="match status" value="2"/>
</dbReference>
<dbReference type="EMBL" id="JAGGKO010000002">
    <property type="protein sequence ID" value="MBP1954824.1"/>
    <property type="molecule type" value="Genomic_DNA"/>
</dbReference>
<evidence type="ECO:0000313" key="7">
    <source>
        <dbReference type="EMBL" id="GGM60013.1"/>
    </source>
</evidence>
<dbReference type="InterPro" id="IPR003594">
    <property type="entry name" value="HATPase_dom"/>
</dbReference>
<feature type="domain" description="PAC" evidence="6">
    <location>
        <begin position="362"/>
        <end position="416"/>
    </location>
</feature>
<keyword evidence="9" id="KW-1185">Reference proteome</keyword>
<dbReference type="InterPro" id="IPR029016">
    <property type="entry name" value="GAF-like_dom_sf"/>
</dbReference>
<dbReference type="PROSITE" id="PS50113">
    <property type="entry name" value="PAC"/>
    <property type="match status" value="2"/>
</dbReference>
<dbReference type="PANTHER" id="PTHR47429">
    <property type="entry name" value="PROTEIN TWIN LOV 1"/>
    <property type="match status" value="1"/>
</dbReference>
<dbReference type="InterPro" id="IPR005467">
    <property type="entry name" value="His_kinase_dom"/>
</dbReference>
<keyword evidence="1" id="KW-0285">Flavoprotein</keyword>
<dbReference type="CDD" id="cd00130">
    <property type="entry name" value="PAS"/>
    <property type="match status" value="2"/>
</dbReference>
<feature type="domain" description="PAS" evidence="5">
    <location>
        <begin position="288"/>
        <end position="361"/>
    </location>
</feature>
<reference evidence="8" key="3">
    <citation type="submission" date="2021-03" db="EMBL/GenBank/DDBJ databases">
        <title>Genomic Encyclopedia of Type Strains, Phase IV (KMG-IV): sequencing the most valuable type-strain genomes for metagenomic binning, comparative biology and taxonomic classification.</title>
        <authorList>
            <person name="Goeker M."/>
        </authorList>
    </citation>
    <scope>NUCLEOTIDE SEQUENCE</scope>
    <source>
        <strain evidence="8">DSM 22443</strain>
    </source>
</reference>
<dbReference type="InterPro" id="IPR036890">
    <property type="entry name" value="HATPase_C_sf"/>
</dbReference>
<dbReference type="NCBIfam" id="TIGR00229">
    <property type="entry name" value="sensory_box"/>
    <property type="match status" value="2"/>
</dbReference>
<dbReference type="RefSeq" id="WP_188870061.1">
    <property type="nucleotide sequence ID" value="NZ_BMOO01000002.1"/>
</dbReference>
<dbReference type="Gene3D" id="3.30.565.10">
    <property type="entry name" value="Histidine kinase-like ATPase, C-terminal domain"/>
    <property type="match status" value="1"/>
</dbReference>
<organism evidence="7 9">
    <name type="scientific">Halarchaeum rubridurum</name>
    <dbReference type="NCBI Taxonomy" id="489911"/>
    <lineage>
        <taxon>Archaea</taxon>
        <taxon>Methanobacteriati</taxon>
        <taxon>Methanobacteriota</taxon>
        <taxon>Stenosarchaea group</taxon>
        <taxon>Halobacteria</taxon>
        <taxon>Halobacteriales</taxon>
        <taxon>Halobacteriaceae</taxon>
    </lineage>
</organism>
<dbReference type="SMART" id="SM00091">
    <property type="entry name" value="PAS"/>
    <property type="match status" value="2"/>
</dbReference>
<evidence type="ECO:0000259" key="5">
    <source>
        <dbReference type="PROSITE" id="PS50112"/>
    </source>
</evidence>
<dbReference type="PROSITE" id="PS50112">
    <property type="entry name" value="PAS"/>
    <property type="match status" value="2"/>
</dbReference>
<dbReference type="Pfam" id="PF13426">
    <property type="entry name" value="PAS_9"/>
    <property type="match status" value="1"/>
</dbReference>
<dbReference type="AlphaFoldDB" id="A0A830FKP6"/>
<dbReference type="Proteomes" id="UP000614609">
    <property type="component" value="Unassembled WGS sequence"/>
</dbReference>
<sequence length="642" mass="70840">MPVDAPRERLYRLFTGTDQDVETEIRRALEIGAAHLDLPVGYFARIDGDELEIVHAVGDTDVVRSGATLPLEEAYCRRTLDAEGALTVQDAAVTSTERPTVGASTFGTYIGVSVTVSDERYGTVCFADPEPRERAFTEADELFVELLGRLLGGELERRQQSGRLEREKRLFEGIAENSFDILFRVDADARFTYVSAAVERVLGYEPSELTGESFATVMTDESVEDALAAYGRLFAGEPVENLELEFIDADDDVVVIEVNATPIREGDEVVGAQGVGRDVTARKERERELRMKTRAIDGANVGISIADPNQPDTPLVYVNAGFEEITGYDESELLGRNCRLLQGERTDDDAVRRLREAITHEESVSLDLVNYRRNGMPFWNRVRLDPVFDDAGELTHYLGFQTDVTDRKRTEQLVRLLNRVLRHNLRNEMTVLLGQADLLTDADASERDALSERIRRISQELVGLSDHAAELERHASRERDPRRLAPDEVVADAVADHRGAYPDADVEVSVRTDRSFCAGPELRRAVSELVENALKHAGETPSVSVTVEDAGEWLELVVADDGPGIDEMEAEVIATGRETALEHASGLGLWVVDWIVTRYGGSFQIEARDAETGGTAALVHVPAIADDESVEAVARGPTILSF</sequence>
<dbReference type="Pfam" id="PF01590">
    <property type="entry name" value="GAF"/>
    <property type="match status" value="1"/>
</dbReference>
<dbReference type="SMART" id="SM00086">
    <property type="entry name" value="PAC"/>
    <property type="match status" value="2"/>
</dbReference>
<dbReference type="SMART" id="SM00387">
    <property type="entry name" value="HATPase_c"/>
    <property type="match status" value="1"/>
</dbReference>
<dbReference type="Gene3D" id="3.30.450.20">
    <property type="entry name" value="PAS domain"/>
    <property type="match status" value="2"/>
</dbReference>
<dbReference type="SMART" id="SM00065">
    <property type="entry name" value="GAF"/>
    <property type="match status" value="1"/>
</dbReference>
<dbReference type="InterPro" id="IPR003018">
    <property type="entry name" value="GAF"/>
</dbReference>
<evidence type="ECO:0000259" key="4">
    <source>
        <dbReference type="PROSITE" id="PS50109"/>
    </source>
</evidence>
<comment type="caution">
    <text evidence="7">The sequence shown here is derived from an EMBL/GenBank/DDBJ whole genome shotgun (WGS) entry which is preliminary data.</text>
</comment>
<evidence type="ECO:0000259" key="6">
    <source>
        <dbReference type="PROSITE" id="PS50113"/>
    </source>
</evidence>
<evidence type="ECO:0000256" key="1">
    <source>
        <dbReference type="ARBA" id="ARBA00022630"/>
    </source>
</evidence>
<keyword evidence="2" id="KW-0288">FMN</keyword>
<dbReference type="Gene3D" id="3.30.450.40">
    <property type="match status" value="1"/>
</dbReference>
<gene>
    <name evidence="7" type="ORF">GCM10009017_07740</name>
    <name evidence="8" type="ORF">J2752_001736</name>
</gene>
<feature type="domain" description="PAS" evidence="5">
    <location>
        <begin position="167"/>
        <end position="237"/>
    </location>
</feature>
<proteinExistence type="predicted"/>
<dbReference type="SUPFAM" id="SSF55781">
    <property type="entry name" value="GAF domain-like"/>
    <property type="match status" value="1"/>
</dbReference>
<dbReference type="PANTHER" id="PTHR47429:SF2">
    <property type="entry name" value="PROTEIN TWIN LOV 1"/>
    <property type="match status" value="1"/>
</dbReference>
<dbReference type="InterPro" id="IPR035965">
    <property type="entry name" value="PAS-like_dom_sf"/>
</dbReference>
<reference evidence="7" key="1">
    <citation type="journal article" date="2014" name="Int. J. Syst. Evol. Microbiol.">
        <title>Complete genome sequence of Corynebacterium casei LMG S-19264T (=DSM 44701T), isolated from a smear-ripened cheese.</title>
        <authorList>
            <consortium name="US DOE Joint Genome Institute (JGI-PGF)"/>
            <person name="Walter F."/>
            <person name="Albersmeier A."/>
            <person name="Kalinowski J."/>
            <person name="Ruckert C."/>
        </authorList>
    </citation>
    <scope>NUCLEOTIDE SEQUENCE</scope>
    <source>
        <strain evidence="7">JCM 16108</strain>
    </source>
</reference>
<evidence type="ECO:0000256" key="3">
    <source>
        <dbReference type="ARBA" id="ARBA00022991"/>
    </source>
</evidence>
<dbReference type="InterPro" id="IPR000014">
    <property type="entry name" value="PAS"/>
</dbReference>
<dbReference type="InterPro" id="IPR001610">
    <property type="entry name" value="PAC"/>
</dbReference>
<keyword evidence="3" id="KW-0157">Chromophore</keyword>
<feature type="domain" description="PAC" evidence="6">
    <location>
        <begin position="240"/>
        <end position="291"/>
    </location>
</feature>
<dbReference type="Pfam" id="PF08448">
    <property type="entry name" value="PAS_4"/>
    <property type="match status" value="1"/>
</dbReference>
<dbReference type="EMBL" id="BMOO01000002">
    <property type="protein sequence ID" value="GGM60013.1"/>
    <property type="molecule type" value="Genomic_DNA"/>
</dbReference>
<evidence type="ECO:0000313" key="9">
    <source>
        <dbReference type="Proteomes" id="UP000614609"/>
    </source>
</evidence>
<dbReference type="Proteomes" id="UP000765891">
    <property type="component" value="Unassembled WGS sequence"/>
</dbReference>
<dbReference type="InterPro" id="IPR013656">
    <property type="entry name" value="PAS_4"/>
</dbReference>
<feature type="domain" description="Histidine kinase" evidence="4">
    <location>
        <begin position="420"/>
        <end position="625"/>
    </location>
</feature>
<dbReference type="CDD" id="cd00075">
    <property type="entry name" value="HATPase"/>
    <property type="match status" value="1"/>
</dbReference>
<dbReference type="OrthoDB" id="230688at2157"/>
<name>A0A830FKP6_9EURY</name>
<accession>A0A830FKP6</accession>
<reference evidence="7" key="2">
    <citation type="submission" date="2020-09" db="EMBL/GenBank/DDBJ databases">
        <authorList>
            <person name="Sun Q."/>
            <person name="Ohkuma M."/>
        </authorList>
    </citation>
    <scope>NUCLEOTIDE SEQUENCE</scope>
    <source>
        <strain evidence="7">JCM 16108</strain>
    </source>
</reference>
<dbReference type="InterPro" id="IPR000700">
    <property type="entry name" value="PAS-assoc_C"/>
</dbReference>
<dbReference type="SUPFAM" id="SSF55874">
    <property type="entry name" value="ATPase domain of HSP90 chaperone/DNA topoisomerase II/histidine kinase"/>
    <property type="match status" value="1"/>
</dbReference>
<protein>
    <submittedName>
        <fullName evidence="8">PAS domain S-box-containing protein</fullName>
    </submittedName>
</protein>
<dbReference type="Pfam" id="PF02518">
    <property type="entry name" value="HATPase_c"/>
    <property type="match status" value="1"/>
</dbReference>
<dbReference type="PROSITE" id="PS50109">
    <property type="entry name" value="HIS_KIN"/>
    <property type="match status" value="1"/>
</dbReference>
<evidence type="ECO:0000313" key="8">
    <source>
        <dbReference type="EMBL" id="MBP1954824.1"/>
    </source>
</evidence>
<evidence type="ECO:0000256" key="2">
    <source>
        <dbReference type="ARBA" id="ARBA00022643"/>
    </source>
</evidence>